<feature type="compositionally biased region" description="Polar residues" evidence="2">
    <location>
        <begin position="199"/>
        <end position="215"/>
    </location>
</feature>
<dbReference type="AlphaFoldDB" id="A0AAN8KCH0"/>
<evidence type="ECO:0000259" key="4">
    <source>
        <dbReference type="PROSITE" id="PS50137"/>
    </source>
</evidence>
<feature type="region of interest" description="Disordered" evidence="2">
    <location>
        <begin position="193"/>
        <end position="294"/>
    </location>
</feature>
<dbReference type="PROSITE" id="PS50020">
    <property type="entry name" value="WW_DOMAIN_2"/>
    <property type="match status" value="1"/>
</dbReference>
<feature type="compositionally biased region" description="Polar residues" evidence="2">
    <location>
        <begin position="267"/>
        <end position="278"/>
    </location>
</feature>
<organism evidence="5 6">
    <name type="scientific">Patella caerulea</name>
    <name type="common">Rayed Mediterranean limpet</name>
    <dbReference type="NCBI Taxonomy" id="87958"/>
    <lineage>
        <taxon>Eukaryota</taxon>
        <taxon>Metazoa</taxon>
        <taxon>Spiralia</taxon>
        <taxon>Lophotrochozoa</taxon>
        <taxon>Mollusca</taxon>
        <taxon>Gastropoda</taxon>
        <taxon>Patellogastropoda</taxon>
        <taxon>Patelloidea</taxon>
        <taxon>Patellidae</taxon>
        <taxon>Patella</taxon>
    </lineage>
</organism>
<sequence>MDTNLGGQNDDLEDGEVSENPQDIDSECLEPPAKMARYGVNQPSTSDLNDFCKLNSTNQPNLHEFEIIDEIENEEMNENEDSDDEYLDDNELYDLLDQGLDGRLASSDPDKDKDDTLEEKEKIVLQEKGHNPFDILPEGWVVVTHNSGMPVYLHKETRVCTMSRPYFLGPGSVRRHDIPVSAIPCLQYRRAMEKESEEQAGNVNKDNMESDNVTDAVTMDTDDGTMETQERTNGISEESSGTNENFASIKIKCEPDTDVDVNRSDDPTSCTTADGENSSTKDGDNTAASGSKILPDSKVRIETLSERKQDTSLDSLEVREYCGKLFEFKSITVKKWKTWKDRRIHMKKQFRPELPSNTKLLITCPVPPTSKTGMMKSNKLKEFVLNPSGKSYICILHEYIQHTMRVQPRYKYKELENSMTPFSATVIIEEIEYGTGYASSKKAAKLQAAKATLEILIPDMNKVTQDHNIDIEDLSFFDEVKIEDPRVYELGNKAGQPSPYQILDECLKRNYGLGDTKCTMNMKLLKHQKSEFTLTVGKHTASVIAKNKRDGKQRAAQAILQLLHPHVSCWGSLLRLYGKSSVKGLSEKKEELPINQLQNQPNAAKPCLNILHRLKKEMMKLHAEKGSIKSKGKLHIETQHFPKKVPNLDL</sequence>
<name>A0AAN8KCH0_PATCE</name>
<dbReference type="Gene3D" id="3.30.160.20">
    <property type="match status" value="2"/>
</dbReference>
<evidence type="ECO:0000313" key="5">
    <source>
        <dbReference type="EMBL" id="KAK6192582.1"/>
    </source>
</evidence>
<dbReference type="PANTHER" id="PTHR13482">
    <property type="entry name" value="MICRORNA PROCESSOR COMPLEX SUBUNIT DGCR8"/>
    <property type="match status" value="1"/>
</dbReference>
<dbReference type="InterPro" id="IPR040375">
    <property type="entry name" value="DGCR8"/>
</dbReference>
<evidence type="ECO:0000313" key="6">
    <source>
        <dbReference type="Proteomes" id="UP001347796"/>
    </source>
</evidence>
<feature type="compositionally biased region" description="Acidic residues" evidence="2">
    <location>
        <begin position="10"/>
        <end position="28"/>
    </location>
</feature>
<dbReference type="Proteomes" id="UP001347796">
    <property type="component" value="Unassembled WGS sequence"/>
</dbReference>
<dbReference type="Gene3D" id="2.20.70.10">
    <property type="match status" value="1"/>
</dbReference>
<dbReference type="PANTHER" id="PTHR13482:SF3">
    <property type="entry name" value="MICROPROCESSOR COMPLEX SUBUNIT DGCR8"/>
    <property type="match status" value="1"/>
</dbReference>
<dbReference type="GO" id="GO:0042802">
    <property type="term" value="F:identical protein binding"/>
    <property type="evidence" value="ECO:0007669"/>
    <property type="project" value="InterPro"/>
</dbReference>
<dbReference type="GO" id="GO:0031053">
    <property type="term" value="P:primary miRNA processing"/>
    <property type="evidence" value="ECO:0007669"/>
    <property type="project" value="InterPro"/>
</dbReference>
<dbReference type="FunFam" id="3.30.160.20:FF:000051">
    <property type="entry name" value="Microprocessor complex subunit DGCR8"/>
    <property type="match status" value="1"/>
</dbReference>
<dbReference type="FunFam" id="2.20.70.10:FF:000018">
    <property type="entry name" value="DGCR8 microprocessor complex subunit"/>
    <property type="match status" value="1"/>
</dbReference>
<feature type="domain" description="WW" evidence="3">
    <location>
        <begin position="134"/>
        <end position="167"/>
    </location>
</feature>
<comment type="caution">
    <text evidence="5">The sequence shown here is derived from an EMBL/GenBank/DDBJ whole genome shotgun (WGS) entry which is preliminary data.</text>
</comment>
<feature type="compositionally biased region" description="Polar residues" evidence="2">
    <location>
        <begin position="231"/>
        <end position="246"/>
    </location>
</feature>
<dbReference type="GO" id="GO:0070878">
    <property type="term" value="F:primary miRNA binding"/>
    <property type="evidence" value="ECO:0007669"/>
    <property type="project" value="TreeGrafter"/>
</dbReference>
<dbReference type="CDD" id="cd19867">
    <property type="entry name" value="DSRM_DGCR8_rpt1"/>
    <property type="match status" value="1"/>
</dbReference>
<dbReference type="InterPro" id="IPR014720">
    <property type="entry name" value="dsRBD_dom"/>
</dbReference>
<dbReference type="PROSITE" id="PS50137">
    <property type="entry name" value="DS_RBD"/>
    <property type="match status" value="1"/>
</dbReference>
<evidence type="ECO:0000256" key="1">
    <source>
        <dbReference type="PROSITE-ProRule" id="PRU00266"/>
    </source>
</evidence>
<dbReference type="SUPFAM" id="SSF54768">
    <property type="entry name" value="dsRNA-binding domain-like"/>
    <property type="match status" value="1"/>
</dbReference>
<dbReference type="FunFam" id="3.30.160.20:FF:000021">
    <property type="entry name" value="Microprocessor complex subunit DGCR8"/>
    <property type="match status" value="1"/>
</dbReference>
<dbReference type="GO" id="GO:0070877">
    <property type="term" value="C:microprocessor complex"/>
    <property type="evidence" value="ECO:0007669"/>
    <property type="project" value="InterPro"/>
</dbReference>
<dbReference type="GO" id="GO:0003725">
    <property type="term" value="F:double-stranded RNA binding"/>
    <property type="evidence" value="ECO:0007669"/>
    <property type="project" value="TreeGrafter"/>
</dbReference>
<dbReference type="SMART" id="SM00358">
    <property type="entry name" value="DSRM"/>
    <property type="match status" value="2"/>
</dbReference>
<accession>A0AAN8KCH0</accession>
<evidence type="ECO:0000256" key="2">
    <source>
        <dbReference type="SAM" id="MobiDB-lite"/>
    </source>
</evidence>
<gene>
    <name evidence="5" type="ORF">SNE40_004026</name>
</gene>
<dbReference type="GO" id="GO:0020037">
    <property type="term" value="F:heme binding"/>
    <property type="evidence" value="ECO:0007669"/>
    <property type="project" value="InterPro"/>
</dbReference>
<proteinExistence type="predicted"/>
<dbReference type="Gene3D" id="3.30.160.590">
    <property type="match status" value="1"/>
</dbReference>
<feature type="domain" description="DRBM" evidence="4">
    <location>
        <begin position="391"/>
        <end position="458"/>
    </location>
</feature>
<evidence type="ECO:0000259" key="3">
    <source>
        <dbReference type="PROSITE" id="PS50020"/>
    </source>
</evidence>
<feature type="region of interest" description="Disordered" evidence="2">
    <location>
        <begin position="1"/>
        <end position="44"/>
    </location>
</feature>
<evidence type="ECO:0008006" key="7">
    <source>
        <dbReference type="Google" id="ProtNLM"/>
    </source>
</evidence>
<keyword evidence="6" id="KW-1185">Reference proteome</keyword>
<dbReference type="SMART" id="SM00456">
    <property type="entry name" value="WW"/>
    <property type="match status" value="1"/>
</dbReference>
<dbReference type="EMBL" id="JAZGQO010000002">
    <property type="protein sequence ID" value="KAK6192582.1"/>
    <property type="molecule type" value="Genomic_DNA"/>
</dbReference>
<keyword evidence="1" id="KW-0694">RNA-binding</keyword>
<dbReference type="Pfam" id="PF00035">
    <property type="entry name" value="dsrm"/>
    <property type="match status" value="1"/>
</dbReference>
<dbReference type="CDD" id="cd19868">
    <property type="entry name" value="DSRM_DGCR8_rpt2"/>
    <property type="match status" value="1"/>
</dbReference>
<feature type="compositionally biased region" description="Basic and acidic residues" evidence="2">
    <location>
        <begin position="251"/>
        <end position="266"/>
    </location>
</feature>
<protein>
    <recommendedName>
        <fullName evidence="7">Pasha</fullName>
    </recommendedName>
</protein>
<dbReference type="InterPro" id="IPR001202">
    <property type="entry name" value="WW_dom"/>
</dbReference>
<reference evidence="5 6" key="1">
    <citation type="submission" date="2024-01" db="EMBL/GenBank/DDBJ databases">
        <title>The genome of the rayed Mediterranean limpet Patella caerulea (Linnaeus, 1758).</title>
        <authorList>
            <person name="Anh-Thu Weber A."/>
            <person name="Halstead-Nussloch G."/>
        </authorList>
    </citation>
    <scope>NUCLEOTIDE SEQUENCE [LARGE SCALE GENOMIC DNA]</scope>
    <source>
        <strain evidence="5">AATW-2023a</strain>
        <tissue evidence="5">Whole specimen</tissue>
    </source>
</reference>